<name>A0A174CCK0_FLAPL</name>
<proteinExistence type="predicted"/>
<gene>
    <name evidence="2" type="ORF">ERS852411_00986</name>
</gene>
<dbReference type="Proteomes" id="UP000095746">
    <property type="component" value="Unassembled WGS sequence"/>
</dbReference>
<dbReference type="AlphaFoldDB" id="A0A174CCK0"/>
<dbReference type="EMBL" id="CYZT01000046">
    <property type="protein sequence ID" value="CUO11152.1"/>
    <property type="molecule type" value="Genomic_DNA"/>
</dbReference>
<dbReference type="GO" id="GO:0003677">
    <property type="term" value="F:DNA binding"/>
    <property type="evidence" value="ECO:0007669"/>
    <property type="project" value="InterPro"/>
</dbReference>
<reference evidence="2 3" key="1">
    <citation type="submission" date="2015-09" db="EMBL/GenBank/DDBJ databases">
        <authorList>
            <consortium name="Pathogen Informatics"/>
        </authorList>
    </citation>
    <scope>NUCLEOTIDE SEQUENCE [LARGE SCALE GENOMIC DNA]</scope>
    <source>
        <strain evidence="2 3">2789STDY5608854</strain>
    </source>
</reference>
<accession>A0A174CCK0</accession>
<dbReference type="InterPro" id="IPR041657">
    <property type="entry name" value="HTH_17"/>
</dbReference>
<feature type="domain" description="Helix-turn-helix" evidence="1">
    <location>
        <begin position="18"/>
        <end position="57"/>
    </location>
</feature>
<evidence type="ECO:0000259" key="1">
    <source>
        <dbReference type="Pfam" id="PF12728"/>
    </source>
</evidence>
<protein>
    <submittedName>
        <fullName evidence="2">DNA binding domain, excisionase family</fullName>
    </submittedName>
</protein>
<dbReference type="RefSeq" id="WP_271956623.1">
    <property type="nucleotide sequence ID" value="NZ_JAQLWJ010000045.1"/>
</dbReference>
<evidence type="ECO:0000313" key="2">
    <source>
        <dbReference type="EMBL" id="CUO11152.1"/>
    </source>
</evidence>
<organism evidence="2 3">
    <name type="scientific">Flavonifractor plautii</name>
    <name type="common">Fusobacterium plautii</name>
    <dbReference type="NCBI Taxonomy" id="292800"/>
    <lineage>
        <taxon>Bacteria</taxon>
        <taxon>Bacillati</taxon>
        <taxon>Bacillota</taxon>
        <taxon>Clostridia</taxon>
        <taxon>Eubacteriales</taxon>
        <taxon>Oscillospiraceae</taxon>
        <taxon>Flavonifractor</taxon>
    </lineage>
</organism>
<sequence>MSQTWNGTKKETPERRTYTVDDIAQILGIGRTSAYILVKEGHFKIVRIGNAIRISKRCRFVKQIGRRIRKEKASQAVS</sequence>
<evidence type="ECO:0000313" key="3">
    <source>
        <dbReference type="Proteomes" id="UP000095746"/>
    </source>
</evidence>
<dbReference type="Pfam" id="PF12728">
    <property type="entry name" value="HTH_17"/>
    <property type="match status" value="1"/>
</dbReference>
<dbReference type="InterPro" id="IPR010093">
    <property type="entry name" value="SinI_DNA-bd"/>
</dbReference>
<dbReference type="NCBIfam" id="TIGR01764">
    <property type="entry name" value="excise"/>
    <property type="match status" value="1"/>
</dbReference>